<evidence type="ECO:0000313" key="2">
    <source>
        <dbReference type="EMBL" id="KAG1359748.1"/>
    </source>
</evidence>
<organism evidence="2 3">
    <name type="scientific">Cocos nucifera</name>
    <name type="common">Coconut palm</name>
    <dbReference type="NCBI Taxonomy" id="13894"/>
    <lineage>
        <taxon>Eukaryota</taxon>
        <taxon>Viridiplantae</taxon>
        <taxon>Streptophyta</taxon>
        <taxon>Embryophyta</taxon>
        <taxon>Tracheophyta</taxon>
        <taxon>Spermatophyta</taxon>
        <taxon>Magnoliopsida</taxon>
        <taxon>Liliopsida</taxon>
        <taxon>Arecaceae</taxon>
        <taxon>Arecoideae</taxon>
        <taxon>Cocoseae</taxon>
        <taxon>Attaleinae</taxon>
        <taxon>Cocos</taxon>
    </lineage>
</organism>
<dbReference type="AlphaFoldDB" id="A0A8K0IIL4"/>
<dbReference type="Proteomes" id="UP000797356">
    <property type="component" value="Chromosome 8"/>
</dbReference>
<proteinExistence type="predicted"/>
<accession>A0A8K0IIL4</accession>
<evidence type="ECO:0000313" key="3">
    <source>
        <dbReference type="Proteomes" id="UP000797356"/>
    </source>
</evidence>
<reference evidence="2" key="1">
    <citation type="journal article" date="2017" name="Gigascience">
        <title>The genome draft of coconut (Cocos nucifera).</title>
        <authorList>
            <person name="Xiao Y."/>
            <person name="Xu P."/>
            <person name="Fan H."/>
            <person name="Baudouin L."/>
            <person name="Xia W."/>
            <person name="Bocs S."/>
            <person name="Xu J."/>
            <person name="Li Q."/>
            <person name="Guo A."/>
            <person name="Zhou L."/>
            <person name="Li J."/>
            <person name="Wu Y."/>
            <person name="Ma Z."/>
            <person name="Armero A."/>
            <person name="Issali A.E."/>
            <person name="Liu N."/>
            <person name="Peng M."/>
            <person name="Yang Y."/>
        </authorList>
    </citation>
    <scope>NUCLEOTIDE SEQUENCE</scope>
    <source>
        <tissue evidence="2">Spear leaf of Hainan Tall coconut</tissue>
    </source>
</reference>
<protein>
    <submittedName>
        <fullName evidence="2">Uncharacterized protein</fullName>
    </submittedName>
</protein>
<feature type="coiled-coil region" evidence="1">
    <location>
        <begin position="37"/>
        <end position="113"/>
    </location>
</feature>
<keyword evidence="1" id="KW-0175">Coiled coil</keyword>
<dbReference type="EMBL" id="CM017879">
    <property type="protein sequence ID" value="KAG1359748.1"/>
    <property type="molecule type" value="Genomic_DNA"/>
</dbReference>
<comment type="caution">
    <text evidence="2">The sequence shown here is derived from an EMBL/GenBank/DDBJ whole genome shotgun (WGS) entry which is preliminary data.</text>
</comment>
<evidence type="ECO:0000256" key="1">
    <source>
        <dbReference type="SAM" id="Coils"/>
    </source>
</evidence>
<reference evidence="2" key="2">
    <citation type="submission" date="2019-07" db="EMBL/GenBank/DDBJ databases">
        <authorList>
            <person name="Yang Y."/>
            <person name="Bocs S."/>
            <person name="Baudouin L."/>
        </authorList>
    </citation>
    <scope>NUCLEOTIDE SEQUENCE</scope>
    <source>
        <tissue evidence="2">Spear leaf of Hainan Tall coconut</tissue>
    </source>
</reference>
<sequence length="136" mass="15787">MTPWLKEQEKDAAAQEKNLSNEVSHLRVKLGSIRSKLESVQSDLKSAQVEVRAQKSRIKKKKHVENKLEKDRNNWAKEAEDLRQMWQIVDEKLSSTRAEIQALQRDLGRVKELAIEEFKTSSDLKILILQESEASY</sequence>
<name>A0A8K0IIL4_COCNU</name>
<keyword evidence="3" id="KW-1185">Reference proteome</keyword>
<gene>
    <name evidence="2" type="ORF">COCNU_08G011940</name>
</gene>